<name>A0ABD3HLR4_9MARC</name>
<comment type="caution">
    <text evidence="2">The sequence shown here is derived from an EMBL/GenBank/DDBJ whole genome shotgun (WGS) entry which is preliminary data.</text>
</comment>
<evidence type="ECO:0000313" key="2">
    <source>
        <dbReference type="EMBL" id="KAL3691225.1"/>
    </source>
</evidence>
<dbReference type="PROSITE" id="PS50181">
    <property type="entry name" value="FBOX"/>
    <property type="match status" value="1"/>
</dbReference>
<dbReference type="Proteomes" id="UP001633002">
    <property type="component" value="Unassembled WGS sequence"/>
</dbReference>
<dbReference type="SUPFAM" id="SSF81383">
    <property type="entry name" value="F-box domain"/>
    <property type="match status" value="1"/>
</dbReference>
<dbReference type="EMBL" id="JBJQOH010000003">
    <property type="protein sequence ID" value="KAL3691225.1"/>
    <property type="molecule type" value="Genomic_DNA"/>
</dbReference>
<dbReference type="Gene3D" id="1.20.1280.50">
    <property type="match status" value="1"/>
</dbReference>
<proteinExistence type="predicted"/>
<organism evidence="2 3">
    <name type="scientific">Riccia sorocarpa</name>
    <dbReference type="NCBI Taxonomy" id="122646"/>
    <lineage>
        <taxon>Eukaryota</taxon>
        <taxon>Viridiplantae</taxon>
        <taxon>Streptophyta</taxon>
        <taxon>Embryophyta</taxon>
        <taxon>Marchantiophyta</taxon>
        <taxon>Marchantiopsida</taxon>
        <taxon>Marchantiidae</taxon>
        <taxon>Marchantiales</taxon>
        <taxon>Ricciaceae</taxon>
        <taxon>Riccia</taxon>
    </lineage>
</organism>
<evidence type="ECO:0000313" key="3">
    <source>
        <dbReference type="Proteomes" id="UP001633002"/>
    </source>
</evidence>
<dbReference type="SMART" id="SM00256">
    <property type="entry name" value="FBOX"/>
    <property type="match status" value="1"/>
</dbReference>
<dbReference type="InterPro" id="IPR050796">
    <property type="entry name" value="SCF_F-box_component"/>
</dbReference>
<feature type="domain" description="F-box" evidence="1">
    <location>
        <begin position="27"/>
        <end position="73"/>
    </location>
</feature>
<protein>
    <recommendedName>
        <fullName evidence="1">F-box domain-containing protein</fullName>
    </recommendedName>
</protein>
<dbReference type="InterPro" id="IPR001810">
    <property type="entry name" value="F-box_dom"/>
</dbReference>
<keyword evidence="3" id="KW-1185">Reference proteome</keyword>
<dbReference type="InterPro" id="IPR036047">
    <property type="entry name" value="F-box-like_dom_sf"/>
</dbReference>
<dbReference type="PANTHER" id="PTHR31672:SF2">
    <property type="entry name" value="F-BOX DOMAIN-CONTAINING PROTEIN"/>
    <property type="match status" value="1"/>
</dbReference>
<evidence type="ECO:0000259" key="1">
    <source>
        <dbReference type="PROSITE" id="PS50181"/>
    </source>
</evidence>
<reference evidence="2 3" key="1">
    <citation type="submission" date="2024-09" db="EMBL/GenBank/DDBJ databases">
        <title>Chromosome-scale assembly of Riccia sorocarpa.</title>
        <authorList>
            <person name="Paukszto L."/>
        </authorList>
    </citation>
    <scope>NUCLEOTIDE SEQUENCE [LARGE SCALE GENOMIC DNA]</scope>
    <source>
        <strain evidence="2">LP-2024</strain>
        <tissue evidence="2">Aerial parts of the thallus</tissue>
    </source>
</reference>
<sequence length="372" mass="42248">MNLTSPAKRKSGRASSTTGTVVVELAPSLWQQLPPDLCEKILSKLPLSALRKFSRVSKRWKALFRSVEFAREYEGISGYHVVADGGLLCYRIWNKRGLDPWITLVVQNPLTRKWRRLIVPHPLEPDFPTQKMMWGLMLDQENGSYKVVVALCDPYLPRKAFIYDSVSSSWSISAALAPALVSDFDNDEWEVRSVLCSSGELLWLLEEMDEDILSDNVSYKWFIKYNFELDEWSTVTHELPLDVEGKVYLVHHEVKNRPMMVNFDLNYENVPSSARFPSEFLELDPNLGKVGIEDIDRLANEAGNTELADIVPKLVAFGGGTWYILPDTIFYKDGLDVFAVSENPPTVTRLPKINDQFIVMCGTFAATLKAFL</sequence>
<gene>
    <name evidence="2" type="ORF">R1sor_004876</name>
</gene>
<dbReference type="Pfam" id="PF00646">
    <property type="entry name" value="F-box"/>
    <property type="match status" value="1"/>
</dbReference>
<dbReference type="PANTHER" id="PTHR31672">
    <property type="entry name" value="BNACNNG10540D PROTEIN"/>
    <property type="match status" value="1"/>
</dbReference>
<dbReference type="AlphaFoldDB" id="A0ABD3HLR4"/>
<accession>A0ABD3HLR4</accession>